<dbReference type="InterPro" id="IPR030395">
    <property type="entry name" value="GP_PDE_dom"/>
</dbReference>
<evidence type="ECO:0000259" key="1">
    <source>
        <dbReference type="Pfam" id="PF03009"/>
    </source>
</evidence>
<dbReference type="EMBL" id="FMUX01000007">
    <property type="protein sequence ID" value="SCY35429.1"/>
    <property type="molecule type" value="Genomic_DNA"/>
</dbReference>
<feature type="domain" description="GP-PDE" evidence="1">
    <location>
        <begin position="7"/>
        <end position="260"/>
    </location>
</feature>
<gene>
    <name evidence="2" type="ORF">SAMN05216233_107210</name>
</gene>
<dbReference type="RefSeq" id="WP_175469689.1">
    <property type="nucleotide sequence ID" value="NZ_FMUX01000007.1"/>
</dbReference>
<accession>A0A1G5F854</accession>
<dbReference type="STRING" id="419481.SAMN05216233_107210"/>
<keyword evidence="3" id="KW-1185">Reference proteome</keyword>
<evidence type="ECO:0000313" key="2">
    <source>
        <dbReference type="EMBL" id="SCY35429.1"/>
    </source>
</evidence>
<name>A0A1G5F854_9BACT</name>
<organism evidence="2 3">
    <name type="scientific">Desulfoluna spongiiphila</name>
    <dbReference type="NCBI Taxonomy" id="419481"/>
    <lineage>
        <taxon>Bacteria</taxon>
        <taxon>Pseudomonadati</taxon>
        <taxon>Thermodesulfobacteriota</taxon>
        <taxon>Desulfobacteria</taxon>
        <taxon>Desulfobacterales</taxon>
        <taxon>Desulfolunaceae</taxon>
        <taxon>Desulfoluna</taxon>
    </lineage>
</organism>
<dbReference type="GO" id="GO:0008081">
    <property type="term" value="F:phosphoric diester hydrolase activity"/>
    <property type="evidence" value="ECO:0007669"/>
    <property type="project" value="InterPro"/>
</dbReference>
<dbReference type="PANTHER" id="PTHR46211">
    <property type="entry name" value="GLYCEROPHOSPHORYL DIESTER PHOSPHODIESTERASE"/>
    <property type="match status" value="1"/>
</dbReference>
<dbReference type="AlphaFoldDB" id="A0A1G5F854"/>
<dbReference type="InterPro" id="IPR017946">
    <property type="entry name" value="PLC-like_Pdiesterase_TIM-brl"/>
</dbReference>
<dbReference type="Gene3D" id="3.20.20.190">
    <property type="entry name" value="Phosphatidylinositol (PI) phosphodiesterase"/>
    <property type="match status" value="1"/>
</dbReference>
<dbReference type="Proteomes" id="UP000198870">
    <property type="component" value="Unassembled WGS sequence"/>
</dbReference>
<proteinExistence type="predicted"/>
<dbReference type="GO" id="GO:0006629">
    <property type="term" value="P:lipid metabolic process"/>
    <property type="evidence" value="ECO:0007669"/>
    <property type="project" value="InterPro"/>
</dbReference>
<dbReference type="PANTHER" id="PTHR46211:SF14">
    <property type="entry name" value="GLYCEROPHOSPHODIESTER PHOSPHODIESTERASE"/>
    <property type="match status" value="1"/>
</dbReference>
<reference evidence="2 3" key="1">
    <citation type="submission" date="2016-10" db="EMBL/GenBank/DDBJ databases">
        <authorList>
            <person name="de Groot N.N."/>
        </authorList>
    </citation>
    <scope>NUCLEOTIDE SEQUENCE [LARGE SCALE GENOMIC DNA]</scope>
    <source>
        <strain evidence="2 3">AA1</strain>
    </source>
</reference>
<sequence>MVLNSAHRGARSLAPENTLAAIEKGFQVGAHLWETDISVTRDGALVLFHDNTVERTTDALTRFPGRKSYAVSDFTLDELRQLDAGSWFVHTDPFGQIKAGAVSAGEAESFRGLTIPTLKEGLAFTASKNWPVNLEIKTLLGSAVGFPVVEKALSEVKQSGIAPSQVFFSSFDHRLLDEIKEKAPEFAIQALIGDTGEPKNNWGDLTYDTYNANQAIITPDELRAIVARGKTVNLWTVNDPQRMQAFIEAGATTLITDFPQVLKTILAHA</sequence>
<evidence type="ECO:0000313" key="3">
    <source>
        <dbReference type="Proteomes" id="UP000198870"/>
    </source>
</evidence>
<dbReference type="SUPFAM" id="SSF51695">
    <property type="entry name" value="PLC-like phosphodiesterases"/>
    <property type="match status" value="1"/>
</dbReference>
<dbReference type="Pfam" id="PF03009">
    <property type="entry name" value="GDPD"/>
    <property type="match status" value="1"/>
</dbReference>
<protein>
    <submittedName>
        <fullName evidence="2">Glycerophosphoryl diester phosphodiesterase</fullName>
    </submittedName>
</protein>